<evidence type="ECO:0000256" key="1">
    <source>
        <dbReference type="ARBA" id="ARBA00010884"/>
    </source>
</evidence>
<dbReference type="SUPFAM" id="SSF53474">
    <property type="entry name" value="alpha/beta-Hydrolases"/>
    <property type="match status" value="1"/>
</dbReference>
<dbReference type="InterPro" id="IPR050960">
    <property type="entry name" value="AB_hydrolase_4_sf"/>
</dbReference>
<evidence type="ECO:0008006" key="3">
    <source>
        <dbReference type="Google" id="ProtNLM"/>
    </source>
</evidence>
<dbReference type="Gene3D" id="3.40.50.1820">
    <property type="entry name" value="alpha/beta hydrolase"/>
    <property type="match status" value="1"/>
</dbReference>
<dbReference type="PANTHER" id="PTHR10794">
    <property type="entry name" value="ABHYDROLASE DOMAIN-CONTAINING PROTEIN"/>
    <property type="match status" value="1"/>
</dbReference>
<dbReference type="AlphaFoldDB" id="A0A368RDN6"/>
<reference evidence="2" key="1">
    <citation type="journal article" date="2012" name="Nat. Biotechnol.">
        <title>Reference genome sequence of the model plant Setaria.</title>
        <authorList>
            <person name="Bennetzen J.L."/>
            <person name="Schmutz J."/>
            <person name="Wang H."/>
            <person name="Percifield R."/>
            <person name="Hawkins J."/>
            <person name="Pontaroli A.C."/>
            <person name="Estep M."/>
            <person name="Feng L."/>
            <person name="Vaughn J.N."/>
            <person name="Grimwood J."/>
            <person name="Jenkins J."/>
            <person name="Barry K."/>
            <person name="Lindquist E."/>
            <person name="Hellsten U."/>
            <person name="Deshpande S."/>
            <person name="Wang X."/>
            <person name="Wu X."/>
            <person name="Mitros T."/>
            <person name="Triplett J."/>
            <person name="Yang X."/>
            <person name="Ye C.Y."/>
            <person name="Mauro-Herrera M."/>
            <person name="Wang L."/>
            <person name="Li P."/>
            <person name="Sharma M."/>
            <person name="Sharma R."/>
            <person name="Ronald P.C."/>
            <person name="Panaud O."/>
            <person name="Kellogg E.A."/>
            <person name="Brutnell T.P."/>
            <person name="Doust A.N."/>
            <person name="Tuskan G.A."/>
            <person name="Rokhsar D."/>
            <person name="Devos K.M."/>
        </authorList>
    </citation>
    <scope>NUCLEOTIDE SEQUENCE [LARGE SCALE GENOMIC DNA]</scope>
    <source>
        <strain evidence="2">Yugu1</strain>
    </source>
</reference>
<comment type="similarity">
    <text evidence="1">Belongs to the AB hydrolase superfamily. AB hydrolase 4 family.</text>
</comment>
<organism evidence="2">
    <name type="scientific">Setaria italica</name>
    <name type="common">Foxtail millet</name>
    <name type="synonym">Panicum italicum</name>
    <dbReference type="NCBI Taxonomy" id="4555"/>
    <lineage>
        <taxon>Eukaryota</taxon>
        <taxon>Viridiplantae</taxon>
        <taxon>Streptophyta</taxon>
        <taxon>Embryophyta</taxon>
        <taxon>Tracheophyta</taxon>
        <taxon>Spermatophyta</taxon>
        <taxon>Magnoliopsida</taxon>
        <taxon>Liliopsida</taxon>
        <taxon>Poales</taxon>
        <taxon>Poaceae</taxon>
        <taxon>PACMAD clade</taxon>
        <taxon>Panicoideae</taxon>
        <taxon>Panicodae</taxon>
        <taxon>Paniceae</taxon>
        <taxon>Cenchrinae</taxon>
        <taxon>Setaria</taxon>
    </lineage>
</organism>
<proteinExistence type="inferred from homology"/>
<reference evidence="2" key="2">
    <citation type="submission" date="2015-07" db="EMBL/GenBank/DDBJ databases">
        <authorList>
            <person name="Noorani M."/>
        </authorList>
    </citation>
    <scope>NUCLEOTIDE SEQUENCE</scope>
    <source>
        <strain evidence="2">Yugu1</strain>
    </source>
</reference>
<dbReference type="EMBL" id="CM003532">
    <property type="protein sequence ID" value="RCV28316.1"/>
    <property type="molecule type" value="Genomic_DNA"/>
</dbReference>
<gene>
    <name evidence="2" type="ORF">SETIT_5G396000v2</name>
</gene>
<protein>
    <recommendedName>
        <fullName evidence="3">Serine aminopeptidase S33 domain-containing protein</fullName>
    </recommendedName>
</protein>
<evidence type="ECO:0000313" key="2">
    <source>
        <dbReference type="EMBL" id="RCV28316.1"/>
    </source>
</evidence>
<sequence length="136" mass="15235">MKHLVYSMANKGWNVVVSNHRGLGGVPITSDCLYNGGWTEDIREVIKYLHLKYPNTPLFCVGTCQYSGEEGENTSVAGAVSICSPWDPVVCDRFICRNLVQRCYDRALTMSERLCKIGQTKRCLLGMVAILRLSKD</sequence>
<name>A0A368RDN6_SETIT</name>
<dbReference type="OrthoDB" id="247542at2759"/>
<dbReference type="PANTHER" id="PTHR10794:SF63">
    <property type="entry name" value="ALPHA_BETA HYDROLASE 1, ISOFORM A"/>
    <property type="match status" value="1"/>
</dbReference>
<dbReference type="STRING" id="4555.A0A368RDN6"/>
<dbReference type="InterPro" id="IPR029058">
    <property type="entry name" value="AB_hydrolase_fold"/>
</dbReference>
<accession>A0A368RDN6</accession>